<keyword evidence="6" id="KW-0418">Kinase</keyword>
<comment type="catalytic activity">
    <reaction evidence="12">
        <text>D-fructose + ATP = D-fructose 6-phosphate + ADP + H(+)</text>
        <dbReference type="Rhea" id="RHEA:16125"/>
        <dbReference type="ChEBI" id="CHEBI:15378"/>
        <dbReference type="ChEBI" id="CHEBI:30616"/>
        <dbReference type="ChEBI" id="CHEBI:37721"/>
        <dbReference type="ChEBI" id="CHEBI:61527"/>
        <dbReference type="ChEBI" id="CHEBI:456216"/>
        <dbReference type="EC" id="2.7.1.4"/>
    </reaction>
</comment>
<comment type="caution">
    <text evidence="13">The sequence shown here is derived from an EMBL/GenBank/DDBJ whole genome shotgun (WGS) entry which is preliminary data.</text>
</comment>
<evidence type="ECO:0000256" key="4">
    <source>
        <dbReference type="ARBA" id="ARBA00022723"/>
    </source>
</evidence>
<evidence type="ECO:0000256" key="11">
    <source>
        <dbReference type="ARBA" id="ARBA00038887"/>
    </source>
</evidence>
<protein>
    <recommendedName>
        <fullName evidence="11">fructokinase</fullName>
        <ecNumber evidence="11">2.7.1.4</ecNumber>
    </recommendedName>
</protein>
<dbReference type="Gene3D" id="3.30.420.40">
    <property type="match status" value="2"/>
</dbReference>
<dbReference type="FunFam" id="3.30.420.40:FF:000153">
    <property type="entry name" value="Putative fructokinase"/>
    <property type="match status" value="1"/>
</dbReference>
<evidence type="ECO:0000256" key="9">
    <source>
        <dbReference type="ARBA" id="ARBA00022842"/>
    </source>
</evidence>
<dbReference type="EMBL" id="BRXY01000577">
    <property type="protein sequence ID" value="GMI01244.1"/>
    <property type="molecule type" value="Genomic_DNA"/>
</dbReference>
<name>A0A9W7CAP9_9STRA</name>
<dbReference type="PANTHER" id="PTHR42742:SF3">
    <property type="entry name" value="FRUCTOKINASE"/>
    <property type="match status" value="1"/>
</dbReference>
<dbReference type="PROSITE" id="PS01125">
    <property type="entry name" value="ROK"/>
    <property type="match status" value="1"/>
</dbReference>
<evidence type="ECO:0000256" key="1">
    <source>
        <dbReference type="ARBA" id="ARBA00001946"/>
    </source>
</evidence>
<reference evidence="14" key="1">
    <citation type="journal article" date="2023" name="Commun. Biol.">
        <title>Genome analysis of Parmales, the sister group of diatoms, reveals the evolutionary specialization of diatoms from phago-mixotrophs to photoautotrophs.</title>
        <authorList>
            <person name="Ban H."/>
            <person name="Sato S."/>
            <person name="Yoshikawa S."/>
            <person name="Yamada K."/>
            <person name="Nakamura Y."/>
            <person name="Ichinomiya M."/>
            <person name="Sato N."/>
            <person name="Blanc-Mathieu R."/>
            <person name="Endo H."/>
            <person name="Kuwata A."/>
            <person name="Ogata H."/>
        </authorList>
    </citation>
    <scope>NUCLEOTIDE SEQUENCE [LARGE SCALE GENOMIC DNA]</scope>
    <source>
        <strain evidence="14">NIES 3701</strain>
    </source>
</reference>
<evidence type="ECO:0000256" key="12">
    <source>
        <dbReference type="ARBA" id="ARBA00048451"/>
    </source>
</evidence>
<evidence type="ECO:0000256" key="2">
    <source>
        <dbReference type="ARBA" id="ARBA00006479"/>
    </source>
</evidence>
<dbReference type="Proteomes" id="UP001165085">
    <property type="component" value="Unassembled WGS sequence"/>
</dbReference>
<dbReference type="AlphaFoldDB" id="A0A9W7CAP9"/>
<dbReference type="Pfam" id="PF00480">
    <property type="entry name" value="ROK"/>
    <property type="match status" value="1"/>
</dbReference>
<dbReference type="CDD" id="cd24067">
    <property type="entry name" value="ASKHA_NBD_ROK_BsFRK-like"/>
    <property type="match status" value="1"/>
</dbReference>
<evidence type="ECO:0000256" key="10">
    <source>
        <dbReference type="ARBA" id="ARBA00023277"/>
    </source>
</evidence>
<evidence type="ECO:0000313" key="14">
    <source>
        <dbReference type="Proteomes" id="UP001165085"/>
    </source>
</evidence>
<keyword evidence="4" id="KW-0479">Metal-binding</keyword>
<evidence type="ECO:0000256" key="3">
    <source>
        <dbReference type="ARBA" id="ARBA00022679"/>
    </source>
</evidence>
<dbReference type="EC" id="2.7.1.4" evidence="11"/>
<sequence>MSMIAAVEAGGTSFVVALSKCDTPTIILHRYDIETTTPSETLEKVCQCLAKHKGEYVALGVATFGPADLNPESPTYGHITTTPKAAWRHTDLLTPLRSVSPSTPIHFDTDVNAPALSEYTLNPKPSTTSCAYITVGTGVGVGLVVNGSTVKGLMHPEGGHVCVRSLPGDDFKGYSWGSLAPYKGERTVESLASAVAITERLGIEDRSKVKDLSDDNFVWDHVANALANLCASLVLLTSVERIVISGGVMKREVLMEKIRRRTGEILNGYVPSFEEGIICGSKFGNEAGIIGALNLAKVGVEEGQKKQGGGRIWDVARLAATAGLGVAVGMALSRKK</sequence>
<dbReference type="OrthoDB" id="10260668at2759"/>
<evidence type="ECO:0000256" key="7">
    <source>
        <dbReference type="ARBA" id="ARBA00022833"/>
    </source>
</evidence>
<dbReference type="GO" id="GO:0046872">
    <property type="term" value="F:metal ion binding"/>
    <property type="evidence" value="ECO:0007669"/>
    <property type="project" value="UniProtKB-KW"/>
</dbReference>
<comment type="similarity">
    <text evidence="2">Belongs to the ROK (NagC/XylR) family.</text>
</comment>
<proteinExistence type="inferred from homology"/>
<keyword evidence="14" id="KW-1185">Reference proteome</keyword>
<keyword evidence="7" id="KW-0862">Zinc</keyword>
<evidence type="ECO:0000256" key="8">
    <source>
        <dbReference type="ARBA" id="ARBA00022840"/>
    </source>
</evidence>
<keyword evidence="9" id="KW-0460">Magnesium</keyword>
<dbReference type="InterPro" id="IPR051804">
    <property type="entry name" value="Carb_Metab_Reg_Kinase/Isom"/>
</dbReference>
<accession>A0A9W7CAP9</accession>
<dbReference type="InterPro" id="IPR049874">
    <property type="entry name" value="ROK_cs"/>
</dbReference>
<evidence type="ECO:0000256" key="6">
    <source>
        <dbReference type="ARBA" id="ARBA00022777"/>
    </source>
</evidence>
<dbReference type="PANTHER" id="PTHR42742">
    <property type="entry name" value="TRANSCRIPTIONAL REPRESSOR MPRA"/>
    <property type="match status" value="1"/>
</dbReference>
<organism evidence="13 14">
    <name type="scientific">Triparma strigata</name>
    <dbReference type="NCBI Taxonomy" id="1606541"/>
    <lineage>
        <taxon>Eukaryota</taxon>
        <taxon>Sar</taxon>
        <taxon>Stramenopiles</taxon>
        <taxon>Ochrophyta</taxon>
        <taxon>Bolidophyceae</taxon>
        <taxon>Parmales</taxon>
        <taxon>Triparmaceae</taxon>
        <taxon>Triparma</taxon>
    </lineage>
</organism>
<dbReference type="GO" id="GO:0008865">
    <property type="term" value="F:fructokinase activity"/>
    <property type="evidence" value="ECO:0007669"/>
    <property type="project" value="UniProtKB-EC"/>
</dbReference>
<dbReference type="InterPro" id="IPR000600">
    <property type="entry name" value="ROK"/>
</dbReference>
<dbReference type="SUPFAM" id="SSF53067">
    <property type="entry name" value="Actin-like ATPase domain"/>
    <property type="match status" value="1"/>
</dbReference>
<keyword evidence="10" id="KW-0119">Carbohydrate metabolism</keyword>
<comment type="cofactor">
    <cofactor evidence="1">
        <name>Mg(2+)</name>
        <dbReference type="ChEBI" id="CHEBI:18420"/>
    </cofactor>
</comment>
<keyword evidence="3" id="KW-0808">Transferase</keyword>
<gene>
    <name evidence="13" type="ORF">TrST_g7011</name>
</gene>
<dbReference type="InterPro" id="IPR043129">
    <property type="entry name" value="ATPase_NBD"/>
</dbReference>
<evidence type="ECO:0000313" key="13">
    <source>
        <dbReference type="EMBL" id="GMI01244.1"/>
    </source>
</evidence>
<keyword evidence="8" id="KW-0067">ATP-binding</keyword>
<evidence type="ECO:0000256" key="5">
    <source>
        <dbReference type="ARBA" id="ARBA00022741"/>
    </source>
</evidence>
<keyword evidence="5" id="KW-0547">Nucleotide-binding</keyword>
<dbReference type="GO" id="GO:0005524">
    <property type="term" value="F:ATP binding"/>
    <property type="evidence" value="ECO:0007669"/>
    <property type="project" value="UniProtKB-KW"/>
</dbReference>